<dbReference type="EMBL" id="ML120454">
    <property type="protein sequence ID" value="RPA93350.1"/>
    <property type="molecule type" value="Genomic_DNA"/>
</dbReference>
<name>A0A3N4JA71_9PEZI</name>
<evidence type="ECO:0000313" key="1">
    <source>
        <dbReference type="EMBL" id="RPA93350.1"/>
    </source>
</evidence>
<dbReference type="Proteomes" id="UP000276215">
    <property type="component" value="Unassembled WGS sequence"/>
</dbReference>
<evidence type="ECO:0000313" key="2">
    <source>
        <dbReference type="Proteomes" id="UP000276215"/>
    </source>
</evidence>
<gene>
    <name evidence="1" type="ORF">L873DRAFT_1815994</name>
</gene>
<protein>
    <submittedName>
        <fullName evidence="1">Uncharacterized protein</fullName>
    </submittedName>
</protein>
<organism evidence="1 2">
    <name type="scientific">Choiromyces venosus 120613-1</name>
    <dbReference type="NCBI Taxonomy" id="1336337"/>
    <lineage>
        <taxon>Eukaryota</taxon>
        <taxon>Fungi</taxon>
        <taxon>Dikarya</taxon>
        <taxon>Ascomycota</taxon>
        <taxon>Pezizomycotina</taxon>
        <taxon>Pezizomycetes</taxon>
        <taxon>Pezizales</taxon>
        <taxon>Tuberaceae</taxon>
        <taxon>Choiromyces</taxon>
    </lineage>
</organism>
<reference evidence="1 2" key="1">
    <citation type="journal article" date="2018" name="Nat. Ecol. Evol.">
        <title>Pezizomycetes genomes reveal the molecular basis of ectomycorrhizal truffle lifestyle.</title>
        <authorList>
            <person name="Murat C."/>
            <person name="Payen T."/>
            <person name="Noel B."/>
            <person name="Kuo A."/>
            <person name="Morin E."/>
            <person name="Chen J."/>
            <person name="Kohler A."/>
            <person name="Krizsan K."/>
            <person name="Balestrini R."/>
            <person name="Da Silva C."/>
            <person name="Montanini B."/>
            <person name="Hainaut M."/>
            <person name="Levati E."/>
            <person name="Barry K.W."/>
            <person name="Belfiori B."/>
            <person name="Cichocki N."/>
            <person name="Clum A."/>
            <person name="Dockter R.B."/>
            <person name="Fauchery L."/>
            <person name="Guy J."/>
            <person name="Iotti M."/>
            <person name="Le Tacon F."/>
            <person name="Lindquist E.A."/>
            <person name="Lipzen A."/>
            <person name="Malagnac F."/>
            <person name="Mello A."/>
            <person name="Molinier V."/>
            <person name="Miyauchi S."/>
            <person name="Poulain J."/>
            <person name="Riccioni C."/>
            <person name="Rubini A."/>
            <person name="Sitrit Y."/>
            <person name="Splivallo R."/>
            <person name="Traeger S."/>
            <person name="Wang M."/>
            <person name="Zifcakova L."/>
            <person name="Wipf D."/>
            <person name="Zambonelli A."/>
            <person name="Paolocci F."/>
            <person name="Nowrousian M."/>
            <person name="Ottonello S."/>
            <person name="Baldrian P."/>
            <person name="Spatafora J.W."/>
            <person name="Henrissat B."/>
            <person name="Nagy L.G."/>
            <person name="Aury J.M."/>
            <person name="Wincker P."/>
            <person name="Grigoriev I.V."/>
            <person name="Bonfante P."/>
            <person name="Martin F.M."/>
        </authorList>
    </citation>
    <scope>NUCLEOTIDE SEQUENCE [LARGE SCALE GENOMIC DNA]</scope>
    <source>
        <strain evidence="1 2">120613-1</strain>
    </source>
</reference>
<accession>A0A3N4JA71</accession>
<sequence length="53" mass="5725">VSDVCTKITTSGLHIHNTFHAMSRRLRGYCITCSTNCGGAIIPLIRSCSILTT</sequence>
<proteinExistence type="predicted"/>
<feature type="non-terminal residue" evidence="1">
    <location>
        <position position="1"/>
    </location>
</feature>
<dbReference type="AlphaFoldDB" id="A0A3N4JA71"/>
<keyword evidence="2" id="KW-1185">Reference proteome</keyword>